<proteinExistence type="predicted"/>
<evidence type="ECO:0000313" key="2">
    <source>
        <dbReference type="EMBL" id="KAK9163486.1"/>
    </source>
</evidence>
<gene>
    <name evidence="2" type="ORF">Syun_004388</name>
</gene>
<dbReference type="AlphaFoldDB" id="A0AAP0L3D2"/>
<comment type="caution">
    <text evidence="2">The sequence shown here is derived from an EMBL/GenBank/DDBJ whole genome shotgun (WGS) entry which is preliminary data.</text>
</comment>
<dbReference type="PROSITE" id="PS51257">
    <property type="entry name" value="PROKAR_LIPOPROTEIN"/>
    <property type="match status" value="1"/>
</dbReference>
<feature type="compositionally biased region" description="Low complexity" evidence="1">
    <location>
        <begin position="275"/>
        <end position="285"/>
    </location>
</feature>
<evidence type="ECO:0000256" key="1">
    <source>
        <dbReference type="SAM" id="MobiDB-lite"/>
    </source>
</evidence>
<dbReference type="EMBL" id="JBBNAF010000002">
    <property type="protein sequence ID" value="KAK9163486.1"/>
    <property type="molecule type" value="Genomic_DNA"/>
</dbReference>
<dbReference type="Proteomes" id="UP001420932">
    <property type="component" value="Unassembled WGS sequence"/>
</dbReference>
<protein>
    <submittedName>
        <fullName evidence="2">Uncharacterized protein</fullName>
    </submittedName>
</protein>
<keyword evidence="3" id="KW-1185">Reference proteome</keyword>
<name>A0AAP0L3D2_9MAGN</name>
<evidence type="ECO:0000313" key="3">
    <source>
        <dbReference type="Proteomes" id="UP001420932"/>
    </source>
</evidence>
<sequence>MPLKASPSPSPSTAAACVFATAGRRYSLLPRKPLPMAGPSTIIACAAPAAGRRSSSRPRQPSPRAGWALFRRYLCSPRRWSPLFVAARKPSPLARPSIVAACAAPAASRLVHRCVGNHRRWLGPLSLQPPPLVADVRHCVGNHRRLHSPSAAAGYPCPADVRRSSSLFVAARRHIGYTGYTGPSVDDEAVCFNVVGKCPKGRVYSLGSLGRKKKRYPDPSASTSQMPEIVPHSEFDSVAEQLQQVVVFMQRQFGMSMDGAGLSQLQPPPPHEHQQPPQVDLVDPPQQQDNVEREMQDWLTRDEQLGDTYVFSLLFV</sequence>
<feature type="region of interest" description="Disordered" evidence="1">
    <location>
        <begin position="258"/>
        <end position="285"/>
    </location>
</feature>
<reference evidence="2 3" key="1">
    <citation type="submission" date="2024-01" db="EMBL/GenBank/DDBJ databases">
        <title>Genome assemblies of Stephania.</title>
        <authorList>
            <person name="Yang L."/>
        </authorList>
    </citation>
    <scope>NUCLEOTIDE SEQUENCE [LARGE SCALE GENOMIC DNA]</scope>
    <source>
        <strain evidence="2">YNDBR</strain>
        <tissue evidence="2">Leaf</tissue>
    </source>
</reference>
<accession>A0AAP0L3D2</accession>
<organism evidence="2 3">
    <name type="scientific">Stephania yunnanensis</name>
    <dbReference type="NCBI Taxonomy" id="152371"/>
    <lineage>
        <taxon>Eukaryota</taxon>
        <taxon>Viridiplantae</taxon>
        <taxon>Streptophyta</taxon>
        <taxon>Embryophyta</taxon>
        <taxon>Tracheophyta</taxon>
        <taxon>Spermatophyta</taxon>
        <taxon>Magnoliopsida</taxon>
        <taxon>Ranunculales</taxon>
        <taxon>Menispermaceae</taxon>
        <taxon>Menispermoideae</taxon>
        <taxon>Cissampelideae</taxon>
        <taxon>Stephania</taxon>
    </lineage>
</organism>